<organism evidence="2 3">
    <name type="scientific">Candidatus Iainarchaeum sp</name>
    <dbReference type="NCBI Taxonomy" id="3101447"/>
    <lineage>
        <taxon>Archaea</taxon>
        <taxon>Candidatus Iainarchaeota</taxon>
        <taxon>Candidatus Iainarchaeia</taxon>
        <taxon>Candidatus Iainarchaeales</taxon>
        <taxon>Candidatus Iainarchaeaceae</taxon>
        <taxon>Candidatus Iainarchaeum</taxon>
    </lineage>
</organism>
<feature type="domain" description="AAA ATPase AAA+ lid" evidence="1">
    <location>
        <begin position="1"/>
        <end position="34"/>
    </location>
</feature>
<reference evidence="2 3" key="1">
    <citation type="submission" date="2018-06" db="EMBL/GenBank/DDBJ databases">
        <title>Extensive metabolic versatility and redundancy in microbially diverse, dynamic hydrothermal sediments.</title>
        <authorList>
            <person name="Dombrowski N."/>
            <person name="Teske A."/>
            <person name="Baker B.J."/>
        </authorList>
    </citation>
    <scope>NUCLEOTIDE SEQUENCE [LARGE SCALE GENOMIC DNA]</scope>
    <source>
        <strain evidence="2">B51_G17</strain>
    </source>
</reference>
<accession>A0A497JGM8</accession>
<dbReference type="Proteomes" id="UP000278031">
    <property type="component" value="Unassembled WGS sequence"/>
</dbReference>
<dbReference type="EMBL" id="QMWP01000073">
    <property type="protein sequence ID" value="RLG70230.1"/>
    <property type="molecule type" value="Genomic_DNA"/>
</dbReference>
<evidence type="ECO:0000259" key="1">
    <source>
        <dbReference type="Pfam" id="PF17862"/>
    </source>
</evidence>
<gene>
    <name evidence="2" type="ORF">DRO04_02145</name>
</gene>
<protein>
    <recommendedName>
        <fullName evidence="1">AAA ATPase AAA+ lid domain-containing protein</fullName>
    </recommendedName>
</protein>
<sequence>YSGADIAGVVREAALIALKENNMKPCKVEMKHLLKALEKIGPSLTPGIIESYKEFKKVAEKHFRPGYAT</sequence>
<dbReference type="InterPro" id="IPR041569">
    <property type="entry name" value="AAA_lid_3"/>
</dbReference>
<feature type="non-terminal residue" evidence="2">
    <location>
        <position position="1"/>
    </location>
</feature>
<dbReference type="AlphaFoldDB" id="A0A497JGM8"/>
<evidence type="ECO:0000313" key="3">
    <source>
        <dbReference type="Proteomes" id="UP000278031"/>
    </source>
</evidence>
<dbReference type="Gene3D" id="1.10.8.60">
    <property type="match status" value="1"/>
</dbReference>
<dbReference type="Pfam" id="PF17862">
    <property type="entry name" value="AAA_lid_3"/>
    <property type="match status" value="1"/>
</dbReference>
<comment type="caution">
    <text evidence="2">The sequence shown here is derived from an EMBL/GenBank/DDBJ whole genome shotgun (WGS) entry which is preliminary data.</text>
</comment>
<evidence type="ECO:0000313" key="2">
    <source>
        <dbReference type="EMBL" id="RLG70230.1"/>
    </source>
</evidence>
<name>A0A497JGM8_9ARCH</name>
<proteinExistence type="predicted"/>